<dbReference type="Gene3D" id="3.40.640.10">
    <property type="entry name" value="Type I PLP-dependent aspartate aminotransferase-like (Major domain)"/>
    <property type="match status" value="1"/>
</dbReference>
<evidence type="ECO:0000259" key="8">
    <source>
        <dbReference type="PROSITE" id="PS50102"/>
    </source>
</evidence>
<comment type="similarity">
    <text evidence="2 7">Belongs to the group II decarboxylase family.</text>
</comment>
<dbReference type="PROSITE" id="PS50102">
    <property type="entry name" value="RRM"/>
    <property type="match status" value="1"/>
</dbReference>
<keyword evidence="5 7" id="KW-0456">Lyase</keyword>
<feature type="domain" description="RRM" evidence="8">
    <location>
        <begin position="343"/>
        <end position="419"/>
    </location>
</feature>
<dbReference type="Gene3D" id="3.30.70.330">
    <property type="match status" value="1"/>
</dbReference>
<dbReference type="Pfam" id="PF00076">
    <property type="entry name" value="RRM_1"/>
    <property type="match status" value="1"/>
</dbReference>
<dbReference type="CDD" id="cd12460">
    <property type="entry name" value="RRM2_CID8_like"/>
    <property type="match status" value="1"/>
</dbReference>
<keyword evidence="4 7" id="KW-0663">Pyridoxal phosphate</keyword>
<dbReference type="InterPro" id="IPR010977">
    <property type="entry name" value="Aromatic_deC"/>
</dbReference>
<dbReference type="InterPro" id="IPR015421">
    <property type="entry name" value="PyrdxlP-dep_Trfase_major"/>
</dbReference>
<dbReference type="InterPro" id="IPR012677">
    <property type="entry name" value="Nucleotide-bd_a/b_plait_sf"/>
</dbReference>
<evidence type="ECO:0000313" key="9">
    <source>
        <dbReference type="EMBL" id="KAK8507562.1"/>
    </source>
</evidence>
<evidence type="ECO:0000256" key="1">
    <source>
        <dbReference type="ARBA" id="ARBA00001933"/>
    </source>
</evidence>
<dbReference type="InterPro" id="IPR000504">
    <property type="entry name" value="RRM_dom"/>
</dbReference>
<organism evidence="9 10">
    <name type="scientific">Hibiscus sabdariffa</name>
    <name type="common">roselle</name>
    <dbReference type="NCBI Taxonomy" id="183260"/>
    <lineage>
        <taxon>Eukaryota</taxon>
        <taxon>Viridiplantae</taxon>
        <taxon>Streptophyta</taxon>
        <taxon>Embryophyta</taxon>
        <taxon>Tracheophyta</taxon>
        <taxon>Spermatophyta</taxon>
        <taxon>Magnoliopsida</taxon>
        <taxon>eudicotyledons</taxon>
        <taxon>Gunneridae</taxon>
        <taxon>Pentapetalae</taxon>
        <taxon>rosids</taxon>
        <taxon>malvids</taxon>
        <taxon>Malvales</taxon>
        <taxon>Malvaceae</taxon>
        <taxon>Malvoideae</taxon>
        <taxon>Hibiscus</taxon>
    </lineage>
</organism>
<accession>A0ABR2BM20</accession>
<dbReference type="Gene3D" id="3.90.1150.10">
    <property type="entry name" value="Aspartate Aminotransferase, domain 1"/>
    <property type="match status" value="1"/>
</dbReference>
<dbReference type="SUPFAM" id="SSF53383">
    <property type="entry name" value="PLP-dependent transferases"/>
    <property type="match status" value="2"/>
</dbReference>
<dbReference type="SUPFAM" id="SSF54928">
    <property type="entry name" value="RNA-binding domain, RBD"/>
    <property type="match status" value="2"/>
</dbReference>
<reference evidence="9 10" key="1">
    <citation type="journal article" date="2024" name="G3 (Bethesda)">
        <title>Genome assembly of Hibiscus sabdariffa L. provides insights into metabolisms of medicinal natural products.</title>
        <authorList>
            <person name="Kim T."/>
        </authorList>
    </citation>
    <scope>NUCLEOTIDE SEQUENCE [LARGE SCALE GENOMIC DNA]</scope>
    <source>
        <strain evidence="9">TK-2024</strain>
        <tissue evidence="9">Old leaves</tissue>
    </source>
</reference>
<evidence type="ECO:0000256" key="5">
    <source>
        <dbReference type="ARBA" id="ARBA00023239"/>
    </source>
</evidence>
<dbReference type="PRINTS" id="PR00800">
    <property type="entry name" value="YHDCRBOXLASE"/>
</dbReference>
<proteinExistence type="inferred from homology"/>
<dbReference type="Proteomes" id="UP001472677">
    <property type="component" value="Unassembled WGS sequence"/>
</dbReference>
<dbReference type="InterPro" id="IPR015422">
    <property type="entry name" value="PyrdxlP-dep_Trfase_small"/>
</dbReference>
<keyword evidence="3" id="KW-0210">Decarboxylase</keyword>
<dbReference type="EMBL" id="JBBPBM010000108">
    <property type="protein sequence ID" value="KAK8507562.1"/>
    <property type="molecule type" value="Genomic_DNA"/>
</dbReference>
<sequence length="439" mass="49282">MGSASKKTFLPLDPVSFTDESKTVIDFIADYYENIENYPVQSTVEPGYLSARLPDSAPYCPEPLEDILKDVSDCIIPGLTHWQSPNFFAYFQANASTAGFLGEMLCSGFNVEPNLLTDSLSSDPEILRNKASRSKEVVDYKDWQIALSRRFRALKLWIVIRRHGLANLMYHIRSDIAMAKRFEAFVRKDERFEMVVPRKFALVCFRLKPKAEEEDEGTELNRKLVEAINSSGKAFMSHAVAGGIYRRNNYSQGNRKLNGKAFRAQRDDSIRGTLYVSDIDQNITEEQLAGLFSNCGQKRAALNLGGTMLGFYPVKVLPSKTAILPVNPTFLPRSEDEREMCTTTVYCTHIDKKVSQAEVKNFIESACGEVTCLRLLGDSLHSTRIAFVEFAMAESAIVALNCSGMVLGTQPIRISPSKTPIFGFRFLLLLARETNNRLI</sequence>
<dbReference type="Gene3D" id="1.20.1340.10">
    <property type="entry name" value="dopa decarboxylase, N-terminal domain"/>
    <property type="match status" value="1"/>
</dbReference>
<dbReference type="PANTHER" id="PTHR11999">
    <property type="entry name" value="GROUP II PYRIDOXAL-5-PHOSPHATE DECARBOXYLASE"/>
    <property type="match status" value="1"/>
</dbReference>
<protein>
    <recommendedName>
        <fullName evidence="8">RRM domain-containing protein</fullName>
    </recommendedName>
</protein>
<evidence type="ECO:0000256" key="4">
    <source>
        <dbReference type="ARBA" id="ARBA00022898"/>
    </source>
</evidence>
<dbReference type="SMART" id="SM00360">
    <property type="entry name" value="RRM"/>
    <property type="match status" value="1"/>
</dbReference>
<dbReference type="InterPro" id="IPR034825">
    <property type="entry name" value="CID8-like_RRM2"/>
</dbReference>
<evidence type="ECO:0000256" key="2">
    <source>
        <dbReference type="ARBA" id="ARBA00009533"/>
    </source>
</evidence>
<comment type="cofactor">
    <cofactor evidence="1 7">
        <name>pyridoxal 5'-phosphate</name>
        <dbReference type="ChEBI" id="CHEBI:597326"/>
    </cofactor>
</comment>
<name>A0ABR2BM20_9ROSI</name>
<dbReference type="Pfam" id="PF00282">
    <property type="entry name" value="Pyridoxal_deC"/>
    <property type="match status" value="2"/>
</dbReference>
<dbReference type="InterPro" id="IPR035979">
    <property type="entry name" value="RBD_domain_sf"/>
</dbReference>
<evidence type="ECO:0000256" key="3">
    <source>
        <dbReference type="ARBA" id="ARBA00022793"/>
    </source>
</evidence>
<dbReference type="InterPro" id="IPR015424">
    <property type="entry name" value="PyrdxlP-dep_Trfase"/>
</dbReference>
<keyword evidence="6" id="KW-0694">RNA-binding</keyword>
<dbReference type="InterPro" id="IPR002129">
    <property type="entry name" value="PyrdxlP-dep_de-COase"/>
</dbReference>
<dbReference type="PANTHER" id="PTHR11999:SF169">
    <property type="entry name" value="TYROSINE DECARBOXYLASE 1-LIKE"/>
    <property type="match status" value="1"/>
</dbReference>
<gene>
    <name evidence="9" type="ORF">V6N12_072817</name>
</gene>
<evidence type="ECO:0000256" key="6">
    <source>
        <dbReference type="PROSITE-ProRule" id="PRU00176"/>
    </source>
</evidence>
<keyword evidence="10" id="KW-1185">Reference proteome</keyword>
<evidence type="ECO:0000256" key="7">
    <source>
        <dbReference type="RuleBase" id="RU000382"/>
    </source>
</evidence>
<comment type="caution">
    <text evidence="9">The sequence shown here is derived from an EMBL/GenBank/DDBJ whole genome shotgun (WGS) entry which is preliminary data.</text>
</comment>
<evidence type="ECO:0000313" key="10">
    <source>
        <dbReference type="Proteomes" id="UP001472677"/>
    </source>
</evidence>